<dbReference type="InterPro" id="IPR005467">
    <property type="entry name" value="His_kinase_dom"/>
</dbReference>
<dbReference type="SUPFAM" id="SSF55781">
    <property type="entry name" value="GAF domain-like"/>
    <property type="match status" value="3"/>
</dbReference>
<dbReference type="CDD" id="cd00082">
    <property type="entry name" value="HisKA"/>
    <property type="match status" value="1"/>
</dbReference>
<feature type="domain" description="PAS" evidence="9">
    <location>
        <begin position="429"/>
        <end position="500"/>
    </location>
</feature>
<dbReference type="InterPro" id="IPR029016">
    <property type="entry name" value="GAF-like_dom_sf"/>
</dbReference>
<dbReference type="SMART" id="SM00086">
    <property type="entry name" value="PAC"/>
    <property type="match status" value="2"/>
</dbReference>
<dbReference type="Gene3D" id="3.30.450.40">
    <property type="match status" value="3"/>
</dbReference>
<dbReference type="SUPFAM" id="SSF47384">
    <property type="entry name" value="Homodimeric domain of signal transducing histidine kinase"/>
    <property type="match status" value="1"/>
</dbReference>
<reference evidence="13" key="1">
    <citation type="submission" date="2016-10" db="EMBL/GenBank/DDBJ databases">
        <authorList>
            <person name="Varghese N."/>
            <person name="Submissions S."/>
        </authorList>
    </citation>
    <scope>NUCLEOTIDE SEQUENCE [LARGE SCALE GENOMIC DNA]</scope>
    <source>
        <strain evidence="13">CGMCC 1.12397</strain>
    </source>
</reference>
<dbReference type="FunFam" id="3.30.565.10:FF:000006">
    <property type="entry name" value="Sensor histidine kinase WalK"/>
    <property type="match status" value="1"/>
</dbReference>
<evidence type="ECO:0000256" key="2">
    <source>
        <dbReference type="ARBA" id="ARBA00012438"/>
    </source>
</evidence>
<dbReference type="InterPro" id="IPR035965">
    <property type="entry name" value="PAS-like_dom_sf"/>
</dbReference>
<dbReference type="InterPro" id="IPR013656">
    <property type="entry name" value="PAS_4"/>
</dbReference>
<keyword evidence="5" id="KW-0418">Kinase</keyword>
<keyword evidence="6" id="KW-0175">Coiled coil</keyword>
<dbReference type="Pfam" id="PF01590">
    <property type="entry name" value="GAF"/>
    <property type="match status" value="2"/>
</dbReference>
<gene>
    <name evidence="11" type="ORF">DWB78_04865</name>
    <name evidence="12" type="ORF">SAMN05216278_2164</name>
</gene>
<dbReference type="EMBL" id="QQST01000001">
    <property type="protein sequence ID" value="RDI71116.1"/>
    <property type="molecule type" value="Genomic_DNA"/>
</dbReference>
<evidence type="ECO:0000259" key="9">
    <source>
        <dbReference type="PROSITE" id="PS50112"/>
    </source>
</evidence>
<dbReference type="Proteomes" id="UP000255421">
    <property type="component" value="Unassembled WGS sequence"/>
</dbReference>
<reference evidence="11 14" key="3">
    <citation type="submission" date="2018-07" db="EMBL/GenBank/DDBJ databases">
        <title>Genome sequence of extremly halophilic archaeon Halopelagius longus strain BC12-B1.</title>
        <authorList>
            <person name="Zhang X."/>
        </authorList>
    </citation>
    <scope>NUCLEOTIDE SEQUENCE [LARGE SCALE GENOMIC DNA]</scope>
    <source>
        <strain evidence="11 14">BC12-B1</strain>
    </source>
</reference>
<feature type="compositionally biased region" description="Polar residues" evidence="7">
    <location>
        <begin position="1"/>
        <end position="14"/>
    </location>
</feature>
<evidence type="ECO:0000256" key="7">
    <source>
        <dbReference type="SAM" id="MobiDB-lite"/>
    </source>
</evidence>
<feature type="region of interest" description="Disordered" evidence="7">
    <location>
        <begin position="1"/>
        <end position="37"/>
    </location>
</feature>
<dbReference type="Pfam" id="PF02518">
    <property type="entry name" value="HATPase_c"/>
    <property type="match status" value="1"/>
</dbReference>
<evidence type="ECO:0000313" key="13">
    <source>
        <dbReference type="Proteomes" id="UP000199289"/>
    </source>
</evidence>
<protein>
    <recommendedName>
        <fullName evidence="2">histidine kinase</fullName>
        <ecNumber evidence="2">2.7.13.3</ecNumber>
    </recommendedName>
</protein>
<name>A0A1H1C856_9EURY</name>
<dbReference type="Pfam" id="PF14417">
    <property type="entry name" value="MEDS"/>
    <property type="match status" value="1"/>
</dbReference>
<feature type="domain" description="Histidine kinase" evidence="8">
    <location>
        <begin position="1014"/>
        <end position="1227"/>
    </location>
</feature>
<feature type="coiled-coil region" evidence="6">
    <location>
        <begin position="980"/>
        <end position="1011"/>
    </location>
</feature>
<dbReference type="AlphaFoldDB" id="A0A1H1C856"/>
<feature type="domain" description="PAC" evidence="10">
    <location>
        <begin position="502"/>
        <end position="553"/>
    </location>
</feature>
<dbReference type="NCBIfam" id="TIGR00229">
    <property type="entry name" value="sensory_box"/>
    <property type="match status" value="2"/>
</dbReference>
<dbReference type="RefSeq" id="WP_092537070.1">
    <property type="nucleotide sequence ID" value="NZ_FNKQ01000002.1"/>
</dbReference>
<dbReference type="PROSITE" id="PS50113">
    <property type="entry name" value="PAC"/>
    <property type="match status" value="1"/>
</dbReference>
<dbReference type="Pfam" id="PF13426">
    <property type="entry name" value="PAS_9"/>
    <property type="match status" value="1"/>
</dbReference>
<evidence type="ECO:0000256" key="1">
    <source>
        <dbReference type="ARBA" id="ARBA00000085"/>
    </source>
</evidence>
<dbReference type="EMBL" id="FNKQ01000002">
    <property type="protein sequence ID" value="SDQ60352.1"/>
    <property type="molecule type" value="Genomic_DNA"/>
</dbReference>
<proteinExistence type="predicted"/>
<dbReference type="SMART" id="SM00388">
    <property type="entry name" value="HisKA"/>
    <property type="match status" value="1"/>
</dbReference>
<dbReference type="SUPFAM" id="SSF55874">
    <property type="entry name" value="ATPase domain of HSP90 chaperone/DNA topoisomerase II/histidine kinase"/>
    <property type="match status" value="1"/>
</dbReference>
<dbReference type="GO" id="GO:0000155">
    <property type="term" value="F:phosphorelay sensor kinase activity"/>
    <property type="evidence" value="ECO:0007669"/>
    <property type="project" value="InterPro"/>
</dbReference>
<dbReference type="PROSITE" id="PS50112">
    <property type="entry name" value="PAS"/>
    <property type="match status" value="2"/>
</dbReference>
<evidence type="ECO:0000256" key="4">
    <source>
        <dbReference type="ARBA" id="ARBA00022679"/>
    </source>
</evidence>
<dbReference type="SMART" id="SM00065">
    <property type="entry name" value="GAF"/>
    <property type="match status" value="2"/>
</dbReference>
<dbReference type="PANTHER" id="PTHR43304:SF1">
    <property type="entry name" value="PAC DOMAIN-CONTAINING PROTEIN"/>
    <property type="match status" value="1"/>
</dbReference>
<keyword evidence="4" id="KW-0808">Transferase</keyword>
<dbReference type="InterPro" id="IPR052162">
    <property type="entry name" value="Sensor_kinase/Photoreceptor"/>
</dbReference>
<dbReference type="SMART" id="SM00091">
    <property type="entry name" value="PAS"/>
    <property type="match status" value="2"/>
</dbReference>
<dbReference type="Gene3D" id="3.30.565.10">
    <property type="entry name" value="Histidine kinase-like ATPase, C-terminal domain"/>
    <property type="match status" value="1"/>
</dbReference>
<keyword evidence="14" id="KW-1185">Reference proteome</keyword>
<dbReference type="CDD" id="cd00130">
    <property type="entry name" value="PAS"/>
    <property type="match status" value="2"/>
</dbReference>
<dbReference type="OrthoDB" id="106630at2157"/>
<evidence type="ECO:0000259" key="10">
    <source>
        <dbReference type="PROSITE" id="PS50113"/>
    </source>
</evidence>
<evidence type="ECO:0000256" key="3">
    <source>
        <dbReference type="ARBA" id="ARBA00022553"/>
    </source>
</evidence>
<dbReference type="InterPro" id="IPR025847">
    <property type="entry name" value="MEDS_domain"/>
</dbReference>
<dbReference type="Proteomes" id="UP000199289">
    <property type="component" value="Unassembled WGS sequence"/>
</dbReference>
<dbReference type="InterPro" id="IPR001610">
    <property type="entry name" value="PAC"/>
</dbReference>
<dbReference type="InterPro" id="IPR036890">
    <property type="entry name" value="HATPase_C_sf"/>
</dbReference>
<dbReference type="SUPFAM" id="SSF55785">
    <property type="entry name" value="PYP-like sensor domain (PAS domain)"/>
    <property type="match status" value="2"/>
</dbReference>
<evidence type="ECO:0000256" key="5">
    <source>
        <dbReference type="ARBA" id="ARBA00022777"/>
    </source>
</evidence>
<evidence type="ECO:0000313" key="14">
    <source>
        <dbReference type="Proteomes" id="UP000255421"/>
    </source>
</evidence>
<keyword evidence="3" id="KW-0597">Phosphoprotein</keyword>
<dbReference type="PROSITE" id="PS50109">
    <property type="entry name" value="HIS_KIN"/>
    <property type="match status" value="1"/>
</dbReference>
<evidence type="ECO:0000313" key="11">
    <source>
        <dbReference type="EMBL" id="RDI71116.1"/>
    </source>
</evidence>
<dbReference type="EC" id="2.7.13.3" evidence="2"/>
<dbReference type="InterPro" id="IPR003594">
    <property type="entry name" value="HATPase_dom"/>
</dbReference>
<dbReference type="InterPro" id="IPR000014">
    <property type="entry name" value="PAS"/>
</dbReference>
<evidence type="ECO:0000259" key="8">
    <source>
        <dbReference type="PROSITE" id="PS50109"/>
    </source>
</evidence>
<feature type="domain" description="PAS" evidence="9">
    <location>
        <begin position="554"/>
        <end position="624"/>
    </location>
</feature>
<dbReference type="InterPro" id="IPR003661">
    <property type="entry name" value="HisK_dim/P_dom"/>
</dbReference>
<evidence type="ECO:0000313" key="12">
    <source>
        <dbReference type="EMBL" id="SDQ60352.1"/>
    </source>
</evidence>
<dbReference type="PRINTS" id="PR00344">
    <property type="entry name" value="BCTRLSENSOR"/>
</dbReference>
<reference evidence="12" key="2">
    <citation type="submission" date="2016-10" db="EMBL/GenBank/DDBJ databases">
        <authorList>
            <person name="de Groot N.N."/>
        </authorList>
    </citation>
    <scope>NUCLEOTIDE SEQUENCE [LARGE SCALE GENOMIC DNA]</scope>
    <source>
        <strain evidence="12">CGMCC 1.12397</strain>
    </source>
</reference>
<accession>A0A1H1C856</accession>
<dbReference type="PANTHER" id="PTHR43304">
    <property type="entry name" value="PHYTOCHROME-LIKE PROTEIN CPH1"/>
    <property type="match status" value="1"/>
</dbReference>
<comment type="catalytic activity">
    <reaction evidence="1">
        <text>ATP + protein L-histidine = ADP + protein N-phospho-L-histidine.</text>
        <dbReference type="EC" id="2.7.13.3"/>
    </reaction>
</comment>
<dbReference type="InterPro" id="IPR036097">
    <property type="entry name" value="HisK_dim/P_sf"/>
</dbReference>
<dbReference type="Pfam" id="PF00512">
    <property type="entry name" value="HisKA"/>
    <property type="match status" value="1"/>
</dbReference>
<dbReference type="Gene3D" id="1.10.287.130">
    <property type="match status" value="1"/>
</dbReference>
<dbReference type="Pfam" id="PF08448">
    <property type="entry name" value="PAS_4"/>
    <property type="match status" value="1"/>
</dbReference>
<dbReference type="InterPro" id="IPR000700">
    <property type="entry name" value="PAS-assoc_C"/>
</dbReference>
<dbReference type="SMART" id="SM00387">
    <property type="entry name" value="HATPase_c"/>
    <property type="match status" value="1"/>
</dbReference>
<dbReference type="Gene3D" id="3.30.450.20">
    <property type="entry name" value="PAS domain"/>
    <property type="match status" value="2"/>
</dbReference>
<evidence type="ECO:0000256" key="6">
    <source>
        <dbReference type="SAM" id="Coils"/>
    </source>
</evidence>
<organism evidence="12 13">
    <name type="scientific">Halopelagius longus</name>
    <dbReference type="NCBI Taxonomy" id="1236180"/>
    <lineage>
        <taxon>Archaea</taxon>
        <taxon>Methanobacteriati</taxon>
        <taxon>Methanobacteriota</taxon>
        <taxon>Stenosarchaea group</taxon>
        <taxon>Halobacteria</taxon>
        <taxon>Halobacteriales</taxon>
        <taxon>Haloferacaceae</taxon>
    </lineage>
</organism>
<dbReference type="InterPro" id="IPR003018">
    <property type="entry name" value="GAF"/>
</dbReference>
<dbReference type="InterPro" id="IPR004358">
    <property type="entry name" value="Sig_transdc_His_kin-like_C"/>
</dbReference>
<sequence>MSKQIPTHTDQRTTPVFEGRYSPSQSSSALRGPVESLDGAEDNDHLALVYEDRAEQFAAVVPFVRDGLERGERCVYVADDNTVDEVLDAMRERGVDVDDALESGALSVHTEGEVYRRAGEFDCDAMMEFWKETLADAAAEGFSGVRAAAEMTWALDADSDHDELCEYESLLNPLYDGDEYTVLCQYNRDRFPAEVVHDVLKTHPYLVYDNTVCRNVYYTPPEEYFGPERLSREIDRKLETLVDRTDARLTVTAREHYQREVYEIMSDSDREFDEKLDALFEVGCERFGLDLGGLARVDPETDLFEVEAISGEHDHLVPGARLDLSETYCRVVADSDPEPNEAVSEPVEITDPVDSGFENAACFAEFDVRAYLGTRVPVDGDDDRTFFFVAEEPREESFTEEERTFHRLMGQWLRYELQRRQRERELRERTEHLNALVETTPECIKTVAADGTLLQMNSAGLEMVGADSASDVVGASVYDLIASEDRERFREFNERICEGERGTLEFDIVGLDGTRRHMESHAAPLRRPDGETVHVALTRDVTEQVEREAELRRAKNRFETVFDRSNDAIFVNDPYEDEMVDVNPAGLELVGYDREELLSLGPSDFHPDEMGQFRAFVDGVFENGHGWTDELCCRTKDGEDVPAEISASVIELDDRELMLAVVRDVSDRKEHERYQRELYTITADPELGFDEKLERLLELGRDRFDLEMAGLNHLPSWDGAFRLEKGVGLDIDPDEELWTDPGNDCYCRRTITEDEPVDMADVRDTEWADDEVYREFHITSYLGTKVSSGSTPYGTLWFGSTEPREEPFSAAERSFIELMGQWVSYEIERREDNESQRELYEITADVSLSTDEKIDRLLETGCDRLDLPVGMLTRERTEAFEIKHMRGSHPDLDEGTLTPPLTDNYCRRVVETGDSISVGDAGSAGWDEDALYYEFDLRCYAGTQVTVDGDAYGTVCFADTSPREGFTEAERTFLDLLGQCVGYELERKQYERELEETVDQLQQSNERLEQFAYAASHDLQEPLRMVTSYLQLLERRYADAFDEDGEEFLEFAVDGADRMREMIDGLLEYSRVETRGDPFEPVELDAVLDDVREDLQIQIEEADADIAAGELPRVEGDASQLRQVFQNLLENAITYSGDEPPQVHVDAERRGREWLLSVRDEGIGIEPEDQDRIFTVFDRLHSREEYDGTGLGLALCERIIERHGGDIWVESEPGEGSTFSFTLPAEQDR</sequence>